<proteinExistence type="predicted"/>
<evidence type="ECO:0000313" key="2">
    <source>
        <dbReference type="EMBL" id="QHT78875.1"/>
    </source>
</evidence>
<reference evidence="2" key="1">
    <citation type="journal article" date="2020" name="Nature">
        <title>Giant virus diversity and host interactions through global metagenomics.</title>
        <authorList>
            <person name="Schulz F."/>
            <person name="Roux S."/>
            <person name="Paez-Espino D."/>
            <person name="Jungbluth S."/>
            <person name="Walsh D.A."/>
            <person name="Denef V.J."/>
            <person name="McMahon K.D."/>
            <person name="Konstantinidis K.T."/>
            <person name="Eloe-Fadrosh E.A."/>
            <person name="Kyrpides N.C."/>
            <person name="Woyke T."/>
        </authorList>
    </citation>
    <scope>NUCLEOTIDE SEQUENCE</scope>
    <source>
        <strain evidence="2">GVMAG-M-3300023179-97</strain>
    </source>
</reference>
<feature type="region of interest" description="Disordered" evidence="1">
    <location>
        <begin position="1"/>
        <end position="37"/>
    </location>
</feature>
<evidence type="ECO:0000256" key="1">
    <source>
        <dbReference type="SAM" id="MobiDB-lite"/>
    </source>
</evidence>
<organism evidence="2">
    <name type="scientific">viral metagenome</name>
    <dbReference type="NCBI Taxonomy" id="1070528"/>
    <lineage>
        <taxon>unclassified sequences</taxon>
        <taxon>metagenomes</taxon>
        <taxon>organismal metagenomes</taxon>
    </lineage>
</organism>
<feature type="compositionally biased region" description="Basic residues" evidence="1">
    <location>
        <begin position="1"/>
        <end position="16"/>
    </location>
</feature>
<sequence length="252" mass="26701">MARHRRQTRKGCRRNKNIGQMGGNTGQSYMLSGSIDPKNPSLGNAAQVIPVSSCQDAVSPGYIQNAQVKGGLPGFAGGSRSDSLNKMMGGRYSPGFEVVGPSGIAFTAANYSGCGNGMFTAKNPYNESTASTITAPPPSVPLPTPLKGGRRRRSRKCWSGGSSMGTMPVDAMLYEAPRSGYTTVPSNSSGGSAGTLADGKVPFLVSVPYTAQPNPSTACIKTGGRRSYKKRKGSRKTRKNRKSRKTRKNRRN</sequence>
<dbReference type="AlphaFoldDB" id="A0A6C0HFF0"/>
<name>A0A6C0HFF0_9ZZZZ</name>
<dbReference type="EMBL" id="MN739942">
    <property type="protein sequence ID" value="QHT78875.1"/>
    <property type="molecule type" value="Genomic_DNA"/>
</dbReference>
<accession>A0A6C0HFF0</accession>
<protein>
    <submittedName>
        <fullName evidence="2">Uncharacterized protein</fullName>
    </submittedName>
</protein>
<feature type="compositionally biased region" description="Basic residues" evidence="1">
    <location>
        <begin position="223"/>
        <end position="252"/>
    </location>
</feature>
<feature type="region of interest" description="Disordered" evidence="1">
    <location>
        <begin position="129"/>
        <end position="162"/>
    </location>
</feature>
<feature type="region of interest" description="Disordered" evidence="1">
    <location>
        <begin position="212"/>
        <end position="252"/>
    </location>
</feature>
<feature type="compositionally biased region" description="Pro residues" evidence="1">
    <location>
        <begin position="135"/>
        <end position="144"/>
    </location>
</feature>